<keyword evidence="1" id="KW-0808">Transferase</keyword>
<evidence type="ECO:0000256" key="1">
    <source>
        <dbReference type="ARBA" id="ARBA00022679"/>
    </source>
</evidence>
<evidence type="ECO:0000256" key="2">
    <source>
        <dbReference type="ARBA" id="ARBA00023253"/>
    </source>
</evidence>
<protein>
    <submittedName>
        <fullName evidence="6">Uncharacterized protein</fullName>
    </submittedName>
</protein>
<dbReference type="GO" id="GO:0006004">
    <property type="term" value="P:fucose metabolic process"/>
    <property type="evidence" value="ECO:0007669"/>
    <property type="project" value="UniProtKB-KW"/>
</dbReference>
<dbReference type="AlphaFoldDB" id="A0AAD7EVY4"/>
<gene>
    <name evidence="6" type="ORF">DFH08DRAFT_693374</name>
</gene>
<evidence type="ECO:0000256" key="5">
    <source>
        <dbReference type="SAM" id="Phobius"/>
    </source>
</evidence>
<keyword evidence="3" id="KW-0119">Carbohydrate metabolism</keyword>
<comment type="caution">
    <text evidence="6">The sequence shown here is derived from an EMBL/GenBank/DDBJ whole genome shotgun (WGS) entry which is preliminary data.</text>
</comment>
<dbReference type="GO" id="GO:0016740">
    <property type="term" value="F:transferase activity"/>
    <property type="evidence" value="ECO:0007669"/>
    <property type="project" value="UniProtKB-KW"/>
</dbReference>
<reference evidence="6" key="1">
    <citation type="submission" date="2023-03" db="EMBL/GenBank/DDBJ databases">
        <title>Massive genome expansion in bonnet fungi (Mycena s.s.) driven by repeated elements and novel gene families across ecological guilds.</title>
        <authorList>
            <consortium name="Lawrence Berkeley National Laboratory"/>
            <person name="Harder C.B."/>
            <person name="Miyauchi S."/>
            <person name="Viragh M."/>
            <person name="Kuo A."/>
            <person name="Thoen E."/>
            <person name="Andreopoulos B."/>
            <person name="Lu D."/>
            <person name="Skrede I."/>
            <person name="Drula E."/>
            <person name="Henrissat B."/>
            <person name="Morin E."/>
            <person name="Kohler A."/>
            <person name="Barry K."/>
            <person name="LaButti K."/>
            <person name="Morin E."/>
            <person name="Salamov A."/>
            <person name="Lipzen A."/>
            <person name="Mereny Z."/>
            <person name="Hegedus B."/>
            <person name="Baldrian P."/>
            <person name="Stursova M."/>
            <person name="Weitz H."/>
            <person name="Taylor A."/>
            <person name="Grigoriev I.V."/>
            <person name="Nagy L.G."/>
            <person name="Martin F."/>
            <person name="Kauserud H."/>
        </authorList>
    </citation>
    <scope>NUCLEOTIDE SEQUENCE</scope>
    <source>
        <strain evidence="6">CBHHK002</strain>
    </source>
</reference>
<feature type="transmembrane region" description="Helical" evidence="5">
    <location>
        <begin position="45"/>
        <end position="67"/>
    </location>
</feature>
<name>A0AAD7EVY4_9AGAR</name>
<organism evidence="6 7">
    <name type="scientific">Mycena albidolilacea</name>
    <dbReference type="NCBI Taxonomy" id="1033008"/>
    <lineage>
        <taxon>Eukaryota</taxon>
        <taxon>Fungi</taxon>
        <taxon>Dikarya</taxon>
        <taxon>Basidiomycota</taxon>
        <taxon>Agaricomycotina</taxon>
        <taxon>Agaricomycetes</taxon>
        <taxon>Agaricomycetidae</taxon>
        <taxon>Agaricales</taxon>
        <taxon>Marasmiineae</taxon>
        <taxon>Mycenaceae</taxon>
        <taxon>Mycena</taxon>
    </lineage>
</organism>
<evidence type="ECO:0000313" key="7">
    <source>
        <dbReference type="Proteomes" id="UP001218218"/>
    </source>
</evidence>
<dbReference type="CDD" id="cd11296">
    <property type="entry name" value="O-FucT_like"/>
    <property type="match status" value="1"/>
</dbReference>
<proteinExistence type="predicted"/>
<evidence type="ECO:0000256" key="4">
    <source>
        <dbReference type="SAM" id="MobiDB-lite"/>
    </source>
</evidence>
<evidence type="ECO:0000256" key="3">
    <source>
        <dbReference type="ARBA" id="ARBA00023277"/>
    </source>
</evidence>
<keyword evidence="5" id="KW-1133">Transmembrane helix</keyword>
<dbReference type="Gene3D" id="3.40.50.11350">
    <property type="match status" value="1"/>
</dbReference>
<feature type="compositionally biased region" description="Low complexity" evidence="4">
    <location>
        <begin position="84"/>
        <end position="95"/>
    </location>
</feature>
<dbReference type="Proteomes" id="UP001218218">
    <property type="component" value="Unassembled WGS sequence"/>
</dbReference>
<keyword evidence="5" id="KW-0812">Transmembrane</keyword>
<sequence>MDLSKFQRRTSHDVDEYELLPSTSEAGAEPGFRPVRRKPWQWRFFSFRSLACTLAAAAVVWVGYRLWFSPTQDQQPTLGIITTGDVDPGPPVGNDDPPRDPPLYEEYRERERHLPQHNASLPYPEGSHAKFLWADNHGSYFGWGNYMQEMILNAYLAYAAQRAYVFDNYTWEREGPEISSWNGHSIPARIPLSALISGPIIGGPIHDKDVPRAVSREYYFSVCPESERVVLDTRKIQETLAADATVSQIVARWVTELHSIDSPCVELARNSPALFDYGITNTKRVLDVFPALSKSPILSDFGWSPLILQGFYDNIKYFAPVSSLDGAPLLTETPIAPLKGLLALHIRRGDYEHWCNNAYINAMRFTGFNSFPELPDQYTPPKIDHTQKTSEVVRKHCLPTISEVVEKVLAANTPQITRVYVMTNAPRPWLAELKAALSAAHNWVDGIGTSRDLQLSWEGKFVAEAVDMYVGQRAEKFIGNGFSSLTSNVVVLRMHNPDLRPSDTHFW</sequence>
<keyword evidence="2" id="KW-0294">Fucose metabolism</keyword>
<evidence type="ECO:0000313" key="6">
    <source>
        <dbReference type="EMBL" id="KAJ7352201.1"/>
    </source>
</evidence>
<accession>A0AAD7EVY4</accession>
<keyword evidence="7" id="KW-1185">Reference proteome</keyword>
<feature type="region of interest" description="Disordered" evidence="4">
    <location>
        <begin position="78"/>
        <end position="103"/>
    </location>
</feature>
<dbReference type="Pfam" id="PF10250">
    <property type="entry name" value="O-FucT"/>
    <property type="match status" value="1"/>
</dbReference>
<dbReference type="InterPro" id="IPR019378">
    <property type="entry name" value="GDP-Fuc_O-FucTrfase"/>
</dbReference>
<keyword evidence="5" id="KW-0472">Membrane</keyword>
<dbReference type="EMBL" id="JARIHO010000012">
    <property type="protein sequence ID" value="KAJ7352201.1"/>
    <property type="molecule type" value="Genomic_DNA"/>
</dbReference>